<evidence type="ECO:0000313" key="3">
    <source>
        <dbReference type="Proteomes" id="UP000440694"/>
    </source>
</evidence>
<comment type="caution">
    <text evidence="2">The sequence shown here is derived from an EMBL/GenBank/DDBJ whole genome shotgun (WGS) entry which is preliminary data.</text>
</comment>
<evidence type="ECO:0000313" key="2">
    <source>
        <dbReference type="EMBL" id="MTD93163.1"/>
    </source>
</evidence>
<proteinExistence type="predicted"/>
<protein>
    <submittedName>
        <fullName evidence="2">Uncharacterized protein</fullName>
    </submittedName>
</protein>
<feature type="transmembrane region" description="Helical" evidence="1">
    <location>
        <begin position="117"/>
        <end position="142"/>
    </location>
</feature>
<keyword evidence="1" id="KW-1133">Transmembrane helix</keyword>
<dbReference type="AlphaFoldDB" id="A0A6I3KFM7"/>
<gene>
    <name evidence="2" type="ORF">GIW81_02305</name>
</gene>
<keyword evidence="1" id="KW-0812">Transmembrane</keyword>
<name>A0A6I3KFM7_9HYPH</name>
<dbReference type="EMBL" id="WMBQ01000001">
    <property type="protein sequence ID" value="MTD93163.1"/>
    <property type="molecule type" value="Genomic_DNA"/>
</dbReference>
<organism evidence="2 3">
    <name type="scientific">Hyphomicrobium album</name>
    <dbReference type="NCBI Taxonomy" id="2665159"/>
    <lineage>
        <taxon>Bacteria</taxon>
        <taxon>Pseudomonadati</taxon>
        <taxon>Pseudomonadota</taxon>
        <taxon>Alphaproteobacteria</taxon>
        <taxon>Hyphomicrobiales</taxon>
        <taxon>Hyphomicrobiaceae</taxon>
        <taxon>Hyphomicrobium</taxon>
    </lineage>
</organism>
<dbReference type="Proteomes" id="UP000440694">
    <property type="component" value="Unassembled WGS sequence"/>
</dbReference>
<keyword evidence="3" id="KW-1185">Reference proteome</keyword>
<accession>A0A6I3KFM7</accession>
<feature type="transmembrane region" description="Helical" evidence="1">
    <location>
        <begin position="89"/>
        <end position="111"/>
    </location>
</feature>
<dbReference type="RefSeq" id="WP_154737727.1">
    <property type="nucleotide sequence ID" value="NZ_WMBQ01000001.1"/>
</dbReference>
<keyword evidence="1" id="KW-0472">Membrane</keyword>
<sequence>MSLTETEVKTLAVGKEAGSIEGVWGPNTLSGDAIWEVWVLDEGEFKTRFVLEQVGGPPLYFSGFEQLCMHLHQRLESSRKERLDTYVKLATLGVAAFVFIATVSTLLYLVVRSADVPSLLLTAILGVVASGSALFFGQWIGWGPSGSTSGQR</sequence>
<evidence type="ECO:0000256" key="1">
    <source>
        <dbReference type="SAM" id="Phobius"/>
    </source>
</evidence>
<reference evidence="2 3" key="1">
    <citation type="submission" date="2019-11" db="EMBL/GenBank/DDBJ databases">
        <title>Identification of a novel strain.</title>
        <authorList>
            <person name="Xu Q."/>
            <person name="Wang G."/>
        </authorList>
    </citation>
    <scope>NUCLEOTIDE SEQUENCE [LARGE SCALE GENOMIC DNA]</scope>
    <source>
        <strain evidence="3">xq</strain>
    </source>
</reference>